<reference evidence="1 2" key="1">
    <citation type="submission" date="2019-05" db="EMBL/GenBank/DDBJ databases">
        <title>Sporisorium graminicola CBS 10092 draft sequencing and annotation.</title>
        <authorList>
            <person name="Solano-Gonzalez S."/>
            <person name="Caddick M.X."/>
            <person name="Darby A."/>
        </authorList>
    </citation>
    <scope>NUCLEOTIDE SEQUENCE [LARGE SCALE GENOMIC DNA]</scope>
    <source>
        <strain evidence="1 2">CBS 10092</strain>
    </source>
</reference>
<dbReference type="Gene3D" id="3.90.25.10">
    <property type="entry name" value="UDP-galactose 4-epimerase, domain 1"/>
    <property type="match status" value="1"/>
</dbReference>
<proteinExistence type="predicted"/>
<organism evidence="1 2">
    <name type="scientific">Sporisorium graminicola</name>
    <dbReference type="NCBI Taxonomy" id="280036"/>
    <lineage>
        <taxon>Eukaryota</taxon>
        <taxon>Fungi</taxon>
        <taxon>Dikarya</taxon>
        <taxon>Basidiomycota</taxon>
        <taxon>Ustilaginomycotina</taxon>
        <taxon>Ustilaginomycetes</taxon>
        <taxon>Ustilaginales</taxon>
        <taxon>Ustilaginaceae</taxon>
        <taxon>Sporisorium</taxon>
    </lineage>
</organism>
<dbReference type="PANTHER" id="PTHR43162:SF1">
    <property type="entry name" value="PRESTALK A DIFFERENTIATION PROTEIN A"/>
    <property type="match status" value="1"/>
</dbReference>
<dbReference type="GeneID" id="40725905"/>
<evidence type="ECO:0000313" key="1">
    <source>
        <dbReference type="EMBL" id="TKY87914.1"/>
    </source>
</evidence>
<accession>A0A4U7KTM0</accession>
<protein>
    <submittedName>
        <fullName evidence="1">Uncharacterized protein</fullName>
    </submittedName>
</protein>
<dbReference type="Proteomes" id="UP000306050">
    <property type="component" value="Chromosome SGRAM_19"/>
</dbReference>
<dbReference type="AlphaFoldDB" id="A0A4U7KTM0"/>
<evidence type="ECO:0000313" key="2">
    <source>
        <dbReference type="Proteomes" id="UP000306050"/>
    </source>
</evidence>
<dbReference type="PANTHER" id="PTHR43162">
    <property type="match status" value="1"/>
</dbReference>
<keyword evidence="2" id="KW-1185">Reference proteome</keyword>
<name>A0A4U7KTM0_9BASI</name>
<gene>
    <name evidence="1" type="ORF">EX895_003010</name>
</gene>
<dbReference type="RefSeq" id="XP_029739899.1">
    <property type="nucleotide sequence ID" value="XM_029883608.1"/>
</dbReference>
<dbReference type="OrthoDB" id="419598at2759"/>
<dbReference type="InterPro" id="IPR036291">
    <property type="entry name" value="NAD(P)-bd_dom_sf"/>
</dbReference>
<dbReference type="SUPFAM" id="SSF51735">
    <property type="entry name" value="NAD(P)-binding Rossmann-fold domains"/>
    <property type="match status" value="1"/>
</dbReference>
<dbReference type="EMBL" id="SRRM01000011">
    <property type="protein sequence ID" value="TKY87914.1"/>
    <property type="molecule type" value="Genomic_DNA"/>
</dbReference>
<dbReference type="KEGG" id="sgra:EX895_003010"/>
<dbReference type="Gene3D" id="3.40.50.720">
    <property type="entry name" value="NAD(P)-binding Rossmann-like Domain"/>
    <property type="match status" value="1"/>
</dbReference>
<sequence>MSAPSQISIFPATSASATRLAELLQQQHPDIRLRLAARSPDKLQASGANVIVSQTPLDIANVASIKDALEGSQAAYILNPPFYGEKDPFALSQIWVDSITAAANASSTLSKIVYLSSVGAEKTSGTGPIRNTHIAEQGFLAKLRDGIELYALRPPYFLSNLKTVLPLAVNPPHILPSMLIPFDKAYQFIDAHTIAATALKYLLASHSSSQEIVNKGHIAAVQIVTPRKTIPEIAQYVSEITGTQVNPVPVPQEEWFNTFKKAGMFDEQANLFVEMSTGQFTGYIDTIRDEAAIAQEKERGVVLITEHADVDYKAALKLIIDSLAQSAN</sequence>
<dbReference type="InterPro" id="IPR051604">
    <property type="entry name" value="Ergot_Alk_Oxidoreductase"/>
</dbReference>
<comment type="caution">
    <text evidence="1">The sequence shown here is derived from an EMBL/GenBank/DDBJ whole genome shotgun (WGS) entry which is preliminary data.</text>
</comment>